<protein>
    <recommendedName>
        <fullName evidence="4">Proteophosphoglycan ppg4</fullName>
    </recommendedName>
</protein>
<reference evidence="2 3" key="1">
    <citation type="journal article" date="2024" name="J. Plant Pathol.">
        <title>Sequence and assembly of the genome of Seiridium unicorne, isolate CBS 538.82, causal agent of cypress canker disease.</title>
        <authorList>
            <person name="Scali E."/>
            <person name="Rocca G.D."/>
            <person name="Danti R."/>
            <person name="Garbelotto M."/>
            <person name="Barberini S."/>
            <person name="Baroncelli R."/>
            <person name="Emiliani G."/>
        </authorList>
    </citation>
    <scope>NUCLEOTIDE SEQUENCE [LARGE SCALE GENOMIC DNA]</scope>
    <source>
        <strain evidence="2 3">BM-138-508</strain>
    </source>
</reference>
<feature type="compositionally biased region" description="Polar residues" evidence="1">
    <location>
        <begin position="848"/>
        <end position="860"/>
    </location>
</feature>
<feature type="compositionally biased region" description="Polar residues" evidence="1">
    <location>
        <begin position="14"/>
        <end position="26"/>
    </location>
</feature>
<feature type="compositionally biased region" description="Polar residues" evidence="1">
    <location>
        <begin position="389"/>
        <end position="409"/>
    </location>
</feature>
<feature type="region of interest" description="Disordered" evidence="1">
    <location>
        <begin position="848"/>
        <end position="870"/>
    </location>
</feature>
<keyword evidence="3" id="KW-1185">Reference proteome</keyword>
<proteinExistence type="predicted"/>
<feature type="region of interest" description="Disordered" evidence="1">
    <location>
        <begin position="268"/>
        <end position="304"/>
    </location>
</feature>
<feature type="region of interest" description="Disordered" evidence="1">
    <location>
        <begin position="939"/>
        <end position="1034"/>
    </location>
</feature>
<dbReference type="Proteomes" id="UP001408356">
    <property type="component" value="Unassembled WGS sequence"/>
</dbReference>
<sequence length="1058" mass="116885">MQRRNSTRSRGLSRQKSTSSARSVQLTHIHPDTAEHDAKSAAVQAFARARERASNGVAPWPPPRSVERPQLGRHQSSPNPRQGIRTQQSVRFVQPKASHTRLEAGTPQSTPSRQASTSTRATRNRSHTQPTSHNSNSGMGLAPQGTAADYINAIFTGDEYYTAEDNVASVPSSYRRLRKSKSMYTGSGHSKAADSKYGLRRSTANQYESQAGRHFQRNRNKADGRLKAPRSMSFLRTRREASSFSNSRESAPSIDIFNLGNVSVSHSRATKSESAMPSRPKPAKPDKSFKKTLRDASNDTTSTSAKMVKDGSLRLKARKVSQNFKHKLKNLFNTIKGDNNDAVFPPQQVEARKTHVTSVGDLEHYLGDFQLCGEEKENTIVSRVTSGVPSLHTVPSRQQLRSHQGSLESLHSERKVSDEKSRVTSWSDSDANTHSTTNSSRGEWEKQRLSIIKENGSHVAISAKSRMPIHPDWVMKDKDSDRVKVDKSEFAVNINGQGIYSALMKRIDEGDQAAQGVEDNRQQNVEKFVAQGTVPIRQSSKSFSANGRSTPATIRQVPSHDELNYDTSHASSTATIIRSPEVASNQFLSYSQKRIGTSASASALIPPEVLGVNSHKEATLSTRSLSSPKLGRHATSGRTISERSSVFFGSPACHFFRTQSPYRRAIRGSMQAAAETTHLKSPEFNPWMKSLTKLRIRRPSNCESEDDHMLAYDESIYSSDDLVIANGSSCTNDLVEKFPKPPENHGDVTIFLDAPKYQSPTFNQVQRVASSASSVEWKTWLSANVSRLSQSSSLLERNDRNEEDRGHIKLSCASGHIRENAQINGEDEELVLQSECEISNPSAETLRTIQHDSGGSSDQPHSIVEDEYPDTPPAIQQKLFEESHLPAQSATLRRVPSLLSLEVNRAKGTMLHDAIESKAFSQLLPRPLLQARSYSALRTQNQNIGTPTPKSRSMLKNSPRGYSVSNSSLGVDDAMQTEISTNSAESKFRLPPSSQAKRENISPRAAAENDPSTFRLSGDFGLNNSPSRQSVSSKHMVELFLNSRRRRIAGTDDTDAFL</sequence>
<gene>
    <name evidence="2" type="ORF">SUNI508_00899</name>
</gene>
<evidence type="ECO:0000313" key="2">
    <source>
        <dbReference type="EMBL" id="KAK9420808.1"/>
    </source>
</evidence>
<feature type="region of interest" description="Disordered" evidence="1">
    <location>
        <begin position="389"/>
        <end position="445"/>
    </location>
</feature>
<feature type="region of interest" description="Disordered" evidence="1">
    <location>
        <begin position="1"/>
        <end position="144"/>
    </location>
</feature>
<evidence type="ECO:0000256" key="1">
    <source>
        <dbReference type="SAM" id="MobiDB-lite"/>
    </source>
</evidence>
<feature type="compositionally biased region" description="Polar residues" evidence="1">
    <location>
        <begin position="423"/>
        <end position="441"/>
    </location>
</feature>
<name>A0ABR2V2E2_9PEZI</name>
<organism evidence="2 3">
    <name type="scientific">Seiridium unicorne</name>
    <dbReference type="NCBI Taxonomy" id="138068"/>
    <lineage>
        <taxon>Eukaryota</taxon>
        <taxon>Fungi</taxon>
        <taxon>Dikarya</taxon>
        <taxon>Ascomycota</taxon>
        <taxon>Pezizomycotina</taxon>
        <taxon>Sordariomycetes</taxon>
        <taxon>Xylariomycetidae</taxon>
        <taxon>Amphisphaeriales</taxon>
        <taxon>Sporocadaceae</taxon>
        <taxon>Seiridium</taxon>
    </lineage>
</organism>
<feature type="compositionally biased region" description="Basic residues" evidence="1">
    <location>
        <begin position="1"/>
        <end position="13"/>
    </location>
</feature>
<evidence type="ECO:0008006" key="4">
    <source>
        <dbReference type="Google" id="ProtNLM"/>
    </source>
</evidence>
<feature type="compositionally biased region" description="Basic and acidic residues" evidence="1">
    <location>
        <begin position="29"/>
        <end position="39"/>
    </location>
</feature>
<feature type="compositionally biased region" description="Polar residues" evidence="1">
    <location>
        <begin position="939"/>
        <end position="956"/>
    </location>
</feature>
<feature type="compositionally biased region" description="Polar residues" evidence="1">
    <location>
        <begin position="1022"/>
        <end position="1033"/>
    </location>
</feature>
<feature type="compositionally biased region" description="Polar residues" evidence="1">
    <location>
        <begin position="73"/>
        <end position="91"/>
    </location>
</feature>
<comment type="caution">
    <text evidence="2">The sequence shown here is derived from an EMBL/GenBank/DDBJ whole genome shotgun (WGS) entry which is preliminary data.</text>
</comment>
<accession>A0ABR2V2E2</accession>
<evidence type="ECO:0000313" key="3">
    <source>
        <dbReference type="Proteomes" id="UP001408356"/>
    </source>
</evidence>
<feature type="compositionally biased region" description="Basic and acidic residues" evidence="1">
    <location>
        <begin position="410"/>
        <end position="422"/>
    </location>
</feature>
<feature type="compositionally biased region" description="Basic and acidic residues" evidence="1">
    <location>
        <begin position="283"/>
        <end position="297"/>
    </location>
</feature>
<feature type="compositionally biased region" description="Polar residues" evidence="1">
    <location>
        <begin position="106"/>
        <end position="138"/>
    </location>
</feature>
<dbReference type="EMBL" id="JARVKF010000223">
    <property type="protein sequence ID" value="KAK9420808.1"/>
    <property type="molecule type" value="Genomic_DNA"/>
</dbReference>